<organism evidence="1 2">
    <name type="scientific">Caldimonas brevitalea</name>
    <dbReference type="NCBI Taxonomy" id="413882"/>
    <lineage>
        <taxon>Bacteria</taxon>
        <taxon>Pseudomonadati</taxon>
        <taxon>Pseudomonadota</taxon>
        <taxon>Betaproteobacteria</taxon>
        <taxon>Burkholderiales</taxon>
        <taxon>Sphaerotilaceae</taxon>
        <taxon>Caldimonas</taxon>
    </lineage>
</organism>
<keyword evidence="2" id="KW-1185">Reference proteome</keyword>
<dbReference type="EMBL" id="CP011371">
    <property type="protein sequence ID" value="AKJ31934.1"/>
    <property type="molecule type" value="Genomic_DNA"/>
</dbReference>
<evidence type="ECO:0000313" key="1">
    <source>
        <dbReference type="EMBL" id="AKJ31934.1"/>
    </source>
</evidence>
<dbReference type="RefSeq" id="WP_157360058.1">
    <property type="nucleotide sequence ID" value="NZ_CP011371.1"/>
</dbReference>
<name>A0A0G3BR83_9BURK</name>
<dbReference type="AlphaFoldDB" id="A0A0G3BR83"/>
<dbReference type="KEGG" id="pbh:AAW51_5243"/>
<sequence length="81" mass="9142">MGRFGLIELEETREQIHHAFMFRSMSSGYRPGRQWLMVPLLMAVLARYFPFGLQADISPCNQGPAHWVVFGIKACPSSSIA</sequence>
<gene>
    <name evidence="1" type="ORF">AAW51_5243</name>
</gene>
<accession>A0A0G3BR83</accession>
<reference evidence="1 2" key="1">
    <citation type="submission" date="2015-05" db="EMBL/GenBank/DDBJ databases">
        <authorList>
            <person name="Tang B."/>
            <person name="Yu Y."/>
        </authorList>
    </citation>
    <scope>NUCLEOTIDE SEQUENCE [LARGE SCALE GENOMIC DNA]</scope>
    <source>
        <strain evidence="1 2">DSM 7029</strain>
    </source>
</reference>
<proteinExistence type="predicted"/>
<dbReference type="Proteomes" id="UP000035352">
    <property type="component" value="Chromosome"/>
</dbReference>
<evidence type="ECO:0000313" key="2">
    <source>
        <dbReference type="Proteomes" id="UP000035352"/>
    </source>
</evidence>
<protein>
    <submittedName>
        <fullName evidence="1">Uncharacterized protein</fullName>
    </submittedName>
</protein>